<dbReference type="InterPro" id="IPR010099">
    <property type="entry name" value="SDR39U1"/>
</dbReference>
<keyword evidence="4" id="KW-1185">Reference proteome</keyword>
<dbReference type="CDD" id="cd05242">
    <property type="entry name" value="SDR_a8"/>
    <property type="match status" value="1"/>
</dbReference>
<dbReference type="SUPFAM" id="SSF51735">
    <property type="entry name" value="NAD(P)-binding Rossmann-fold domains"/>
    <property type="match status" value="1"/>
</dbReference>
<reference evidence="3 4" key="1">
    <citation type="journal article" date="2018" name="Sci. Data">
        <title>The draft genome sequence of cork oak.</title>
        <authorList>
            <person name="Ramos A.M."/>
            <person name="Usie A."/>
            <person name="Barbosa P."/>
            <person name="Barros P.M."/>
            <person name="Capote T."/>
            <person name="Chaves I."/>
            <person name="Simoes F."/>
            <person name="Abreu I."/>
            <person name="Carrasquinho I."/>
            <person name="Faro C."/>
            <person name="Guimaraes J.B."/>
            <person name="Mendonca D."/>
            <person name="Nobrega F."/>
            <person name="Rodrigues L."/>
            <person name="Saibo N.J.M."/>
            <person name="Varela M.C."/>
            <person name="Egas C."/>
            <person name="Matos J."/>
            <person name="Miguel C.M."/>
            <person name="Oliveira M.M."/>
            <person name="Ricardo C.P."/>
            <person name="Goncalves S."/>
        </authorList>
    </citation>
    <scope>NUCLEOTIDE SEQUENCE [LARGE SCALE GENOMIC DNA]</scope>
    <source>
        <strain evidence="4">cv. HL8</strain>
    </source>
</reference>
<proteinExistence type="predicted"/>
<dbReference type="Pfam" id="PF01370">
    <property type="entry name" value="Epimerase"/>
    <property type="match status" value="2"/>
</dbReference>
<evidence type="ECO:0000259" key="1">
    <source>
        <dbReference type="Pfam" id="PF01370"/>
    </source>
</evidence>
<feature type="domain" description="NAD-dependent epimerase/dehydratase" evidence="1">
    <location>
        <begin position="183"/>
        <end position="318"/>
    </location>
</feature>
<dbReference type="NCBIfam" id="TIGR01777">
    <property type="entry name" value="yfcH"/>
    <property type="match status" value="1"/>
</dbReference>
<sequence length="400" mass="43703">MELCRATTFSWTHTVSTSLYIPQPSSMCETKRFKVWCGSDQPQKMTVSVTGATGFVGRRLVQRLHADNHRVHVLTRSRSKAELIFPVKDFPGIVIAEEPGWKDCIQGSNGVVNLAGMPISTRWSSEVSLTCSYNLFHMIGNPQGDAPGPGAIANPMPLEACVQALNEGHDLSQEDNRIISIKKEIKQSRIRVTSKVVDLINDAPDAVRPTVLVSATAVGYYGTSETKVFDEKSPSGNDYLSEVCREWESTALRVNKDVRLALIRIGVVLGKDGGALAKMIPLFMLFAGGPLGSGKQWFSWIHLDDIVNLIYEALSNPSYKGVINGTAPNPIRLAEMCEHLGKAMGRPSWLPVPDIALKAVLGEGACVVLEGQRVLPARAKELGFPFKYPYVKDALKAILS</sequence>
<gene>
    <name evidence="3" type="primary">GC1_1</name>
    <name evidence="3" type="ORF">CFP56_038994</name>
</gene>
<dbReference type="InterPro" id="IPR013549">
    <property type="entry name" value="DUF1731"/>
</dbReference>
<dbReference type="PANTHER" id="PTHR11092">
    <property type="entry name" value="SUGAR NUCLEOTIDE EPIMERASE RELATED"/>
    <property type="match status" value="1"/>
</dbReference>
<evidence type="ECO:0000259" key="2">
    <source>
        <dbReference type="Pfam" id="PF08338"/>
    </source>
</evidence>
<dbReference type="InterPro" id="IPR001509">
    <property type="entry name" value="Epimerase_deHydtase"/>
</dbReference>
<protein>
    <submittedName>
        <fullName evidence="3">Epimerase family protein sdr39u1 like protein</fullName>
    </submittedName>
</protein>
<dbReference type="Proteomes" id="UP000237347">
    <property type="component" value="Unassembled WGS sequence"/>
</dbReference>
<feature type="domain" description="NAD-dependent epimerase/dehydratase" evidence="1">
    <location>
        <begin position="48"/>
        <end position="126"/>
    </location>
</feature>
<evidence type="ECO:0000313" key="4">
    <source>
        <dbReference type="Proteomes" id="UP000237347"/>
    </source>
</evidence>
<comment type="caution">
    <text evidence="3">The sequence shown here is derived from an EMBL/GenBank/DDBJ whole genome shotgun (WGS) entry which is preliminary data.</text>
</comment>
<dbReference type="Gene3D" id="3.40.50.720">
    <property type="entry name" value="NAD(P)-binding Rossmann-like Domain"/>
    <property type="match status" value="2"/>
</dbReference>
<feature type="domain" description="DUF1731" evidence="2">
    <location>
        <begin position="352"/>
        <end position="398"/>
    </location>
</feature>
<dbReference type="AlphaFoldDB" id="A0AAW0J074"/>
<dbReference type="EMBL" id="PKMF04000744">
    <property type="protein sequence ID" value="KAK7820280.1"/>
    <property type="molecule type" value="Genomic_DNA"/>
</dbReference>
<name>A0AAW0J074_QUESU</name>
<dbReference type="InterPro" id="IPR036291">
    <property type="entry name" value="NAD(P)-bd_dom_sf"/>
</dbReference>
<accession>A0AAW0J074</accession>
<dbReference type="Pfam" id="PF08338">
    <property type="entry name" value="DUF1731"/>
    <property type="match status" value="1"/>
</dbReference>
<dbReference type="PANTHER" id="PTHR11092:SF0">
    <property type="entry name" value="EPIMERASE FAMILY PROTEIN SDR39U1"/>
    <property type="match status" value="1"/>
</dbReference>
<organism evidence="3 4">
    <name type="scientific">Quercus suber</name>
    <name type="common">Cork oak</name>
    <dbReference type="NCBI Taxonomy" id="58331"/>
    <lineage>
        <taxon>Eukaryota</taxon>
        <taxon>Viridiplantae</taxon>
        <taxon>Streptophyta</taxon>
        <taxon>Embryophyta</taxon>
        <taxon>Tracheophyta</taxon>
        <taxon>Spermatophyta</taxon>
        <taxon>Magnoliopsida</taxon>
        <taxon>eudicotyledons</taxon>
        <taxon>Gunneridae</taxon>
        <taxon>Pentapetalae</taxon>
        <taxon>rosids</taxon>
        <taxon>fabids</taxon>
        <taxon>Fagales</taxon>
        <taxon>Fagaceae</taxon>
        <taxon>Quercus</taxon>
    </lineage>
</organism>
<evidence type="ECO:0000313" key="3">
    <source>
        <dbReference type="EMBL" id="KAK7820280.1"/>
    </source>
</evidence>